<dbReference type="AlphaFoldDB" id="A0A1C0ZZB9"/>
<dbReference type="RefSeq" id="WP_065853444.1">
    <property type="nucleotide sequence ID" value="NZ_LYPC01000022.1"/>
</dbReference>
<comment type="caution">
    <text evidence="2">The sequence shown here is derived from an EMBL/GenBank/DDBJ whole genome shotgun (WGS) entry which is preliminary data.</text>
</comment>
<name>A0A1C0ZZB9_9BACL</name>
<reference evidence="3" key="1">
    <citation type="submission" date="2016-05" db="EMBL/GenBank/DDBJ databases">
        <title>Paenibacillus oryzae. sp. nov., isolated from the rice root.</title>
        <authorList>
            <person name="Zhang J."/>
            <person name="Zhang X."/>
        </authorList>
    </citation>
    <scope>NUCLEOTIDE SEQUENCE [LARGE SCALE GENOMIC DNA]</scope>
    <source>
        <strain evidence="3">KCTC13222</strain>
    </source>
</reference>
<feature type="chain" id="PRO_5008649744" evidence="1">
    <location>
        <begin position="25"/>
        <end position="467"/>
    </location>
</feature>
<feature type="signal peptide" evidence="1">
    <location>
        <begin position="1"/>
        <end position="24"/>
    </location>
</feature>
<dbReference type="EMBL" id="LYPC01000022">
    <property type="protein sequence ID" value="OCT13381.1"/>
    <property type="molecule type" value="Genomic_DNA"/>
</dbReference>
<sequence length="467" mass="52420">MKKPTVLIFLTSMFVLSCTSHVSANSHDSAPKVITLFENTNFYNSTDGNEVAEGSISPQTVKVTGLEPGWFYKDDPWIRIHTWMGDKWIHPNLAYAGEEIPMNKNVGLTGEEVIYNYPLSHYPTGATINSQTVKVISIIGPWMKIQTWLGEKYMLAQHQIIDNVVENSGVLDLAAITPIYALPFENSQPEGELAPQRVNYMEYANGWFHIQTLSGPKWIHPPLSRPLQTQAINQEISLSNTTTVYQYPNHQAKALGVIAPQTIIPFEESHGWYHVHTTWIGDGWIYPNVELDLYHAPKEMNSLQLKGDWTYSRFERTAGWHGYPLVPKMFTTSTGNELGYGNGYKLGSPISAALSMTNVDENPLRLTEPTQFEIQIFKLETDDSQTLVWSSLTPLLPTEIAGDMVTYTFALPAWDQRDANGNQVPPGTYMLTYKIPLSLSYQLNGGVEKHTVEIGKSGDSQSVFNIE</sequence>
<protein>
    <submittedName>
        <fullName evidence="2">Uncharacterized protein</fullName>
    </submittedName>
</protein>
<dbReference type="PROSITE" id="PS51257">
    <property type="entry name" value="PROKAR_LIPOPROTEIN"/>
    <property type="match status" value="1"/>
</dbReference>
<keyword evidence="3" id="KW-1185">Reference proteome</keyword>
<evidence type="ECO:0000313" key="2">
    <source>
        <dbReference type="EMBL" id="OCT13381.1"/>
    </source>
</evidence>
<evidence type="ECO:0000313" key="3">
    <source>
        <dbReference type="Proteomes" id="UP000093309"/>
    </source>
</evidence>
<organism evidence="2 3">
    <name type="scientific">Paenibacillus pectinilyticus</name>
    <dbReference type="NCBI Taxonomy" id="512399"/>
    <lineage>
        <taxon>Bacteria</taxon>
        <taxon>Bacillati</taxon>
        <taxon>Bacillota</taxon>
        <taxon>Bacilli</taxon>
        <taxon>Bacillales</taxon>
        <taxon>Paenibacillaceae</taxon>
        <taxon>Paenibacillus</taxon>
    </lineage>
</organism>
<dbReference type="Proteomes" id="UP000093309">
    <property type="component" value="Unassembled WGS sequence"/>
</dbReference>
<accession>A0A1C0ZZB9</accession>
<keyword evidence="1" id="KW-0732">Signal</keyword>
<proteinExistence type="predicted"/>
<dbReference type="OrthoDB" id="2510969at2"/>
<evidence type="ECO:0000256" key="1">
    <source>
        <dbReference type="SAM" id="SignalP"/>
    </source>
</evidence>
<gene>
    <name evidence="2" type="ORF">A8709_17355</name>
</gene>